<feature type="chain" id="PRO_5039674673" description="Transcobalamin-like C-terminal domain-containing protein" evidence="1">
    <location>
        <begin position="21"/>
        <end position="176"/>
    </location>
</feature>
<reference evidence="3 4" key="1">
    <citation type="submission" date="2016-11" db="EMBL/GenBank/DDBJ databases">
        <authorList>
            <person name="Jaros S."/>
            <person name="Januszkiewicz K."/>
            <person name="Wedrychowicz H."/>
        </authorList>
    </citation>
    <scope>NUCLEOTIDE SEQUENCE [LARGE SCALE GENOMIC DNA]</scope>
    <source>
        <strain evidence="3 4">DSM 15970</strain>
    </source>
</reference>
<organism evidence="3 4">
    <name type="scientific">Parasporobacterium paucivorans DSM 15970</name>
    <dbReference type="NCBI Taxonomy" id="1122934"/>
    <lineage>
        <taxon>Bacteria</taxon>
        <taxon>Bacillati</taxon>
        <taxon>Bacillota</taxon>
        <taxon>Clostridia</taxon>
        <taxon>Lachnospirales</taxon>
        <taxon>Lachnospiraceae</taxon>
        <taxon>Parasporobacterium</taxon>
    </lineage>
</organism>
<dbReference type="Gene3D" id="2.170.130.30">
    <property type="match status" value="1"/>
</dbReference>
<protein>
    <recommendedName>
        <fullName evidence="2">Transcobalamin-like C-terminal domain-containing protein</fullName>
    </recommendedName>
</protein>
<proteinExistence type="predicted"/>
<dbReference type="RefSeq" id="WP_073993003.1">
    <property type="nucleotide sequence ID" value="NZ_FQYT01000006.1"/>
</dbReference>
<accession>A0A1M6DJB6</accession>
<evidence type="ECO:0000313" key="3">
    <source>
        <dbReference type="EMBL" id="SHI73282.1"/>
    </source>
</evidence>
<dbReference type="OrthoDB" id="2356646at2"/>
<dbReference type="EMBL" id="FQYT01000006">
    <property type="protein sequence ID" value="SHI73282.1"/>
    <property type="molecule type" value="Genomic_DNA"/>
</dbReference>
<dbReference type="InterPro" id="IPR027954">
    <property type="entry name" value="Transcobalamin-like_C"/>
</dbReference>
<keyword evidence="4" id="KW-1185">Reference proteome</keyword>
<feature type="signal peptide" evidence="1">
    <location>
        <begin position="1"/>
        <end position="20"/>
    </location>
</feature>
<evidence type="ECO:0000259" key="2">
    <source>
        <dbReference type="Pfam" id="PF14478"/>
    </source>
</evidence>
<keyword evidence="1" id="KW-0732">Signal</keyword>
<feature type="domain" description="Transcobalamin-like C-terminal" evidence="2">
    <location>
        <begin position="103"/>
        <end position="167"/>
    </location>
</feature>
<dbReference type="AlphaFoldDB" id="A0A1M6DJB6"/>
<dbReference type="Pfam" id="PF14478">
    <property type="entry name" value="DUF4430"/>
    <property type="match status" value="1"/>
</dbReference>
<dbReference type="Proteomes" id="UP000184342">
    <property type="component" value="Unassembled WGS sequence"/>
</dbReference>
<evidence type="ECO:0000313" key="4">
    <source>
        <dbReference type="Proteomes" id="UP000184342"/>
    </source>
</evidence>
<sequence>MKKLFLAVVLFLVLCMTACGLESVDQYESKIEDEAQKIRDMQEAPGTDGNISITLTVRCDRVMKHPSLNTDAVIPDDGFWINEKKIVVKEASSVYDVMIAARYLELLDFKDGSNGGHTTGYISNINNLIEKECGPESGWKFAINGELAPMGCKQVKVKDGDEIVWFYAITANDTLN</sequence>
<evidence type="ECO:0000256" key="1">
    <source>
        <dbReference type="SAM" id="SignalP"/>
    </source>
</evidence>
<dbReference type="STRING" id="1122934.SAMN02745691_00729"/>
<name>A0A1M6DJB6_9FIRM</name>
<gene>
    <name evidence="3" type="ORF">SAMN02745691_00729</name>
</gene>